<dbReference type="Pfam" id="PF09374">
    <property type="entry name" value="PG_binding_3"/>
    <property type="match status" value="1"/>
</dbReference>
<dbReference type="RefSeq" id="WP_323258238.1">
    <property type="nucleotide sequence ID" value="NZ_JAYGIM010000007.1"/>
</dbReference>
<feature type="signal peptide" evidence="1">
    <location>
        <begin position="1"/>
        <end position="17"/>
    </location>
</feature>
<evidence type="ECO:0000259" key="2">
    <source>
        <dbReference type="Pfam" id="PF05838"/>
    </source>
</evidence>
<evidence type="ECO:0000313" key="5">
    <source>
        <dbReference type="Proteomes" id="UP001302222"/>
    </source>
</evidence>
<dbReference type="SUPFAM" id="SSF53955">
    <property type="entry name" value="Lysozyme-like"/>
    <property type="match status" value="1"/>
</dbReference>
<keyword evidence="4" id="KW-0378">Hydrolase</keyword>
<dbReference type="InterPro" id="IPR008565">
    <property type="entry name" value="TtsA-like_GH18_dom"/>
</dbReference>
<dbReference type="InterPro" id="IPR018537">
    <property type="entry name" value="Peptidoglycan-bd_3"/>
</dbReference>
<keyword evidence="1" id="KW-0732">Signal</keyword>
<dbReference type="InterPro" id="IPR018247">
    <property type="entry name" value="EF_Hand_1_Ca_BS"/>
</dbReference>
<dbReference type="Gene3D" id="1.20.141.10">
    <property type="entry name" value="Chitosanase, subunit A, domain 1"/>
    <property type="match status" value="1"/>
</dbReference>
<evidence type="ECO:0000259" key="3">
    <source>
        <dbReference type="Pfam" id="PF09374"/>
    </source>
</evidence>
<feature type="domain" description="Peptidoglycan binding" evidence="3">
    <location>
        <begin position="129"/>
        <end position="192"/>
    </location>
</feature>
<sequence length="206" mass="23979">MRAILFIILFFTNFCSGADFKPFFNHVVKVEGSAFTVTRFDRGGATKFGVTFQTFNRFCDLEKFVIECDKDNDKKVTPKDLARLALNDVKPIYKTYYWNVVKGDKIHNQAIAEFLTDFVVNSGASKNKVLQLQKAMGIKQDGIFGTQTIKAINKQNPKVLFKKLYSFRVNFYKKICANDRTQLKFFKGWINRISLLEQIYYHEKFI</sequence>
<protein>
    <submittedName>
        <fullName evidence="4">Glycosyl hydrolase 108 family protein</fullName>
    </submittedName>
</protein>
<feature type="domain" description="TtsA-like Glycoside hydrolase family 108" evidence="2">
    <location>
        <begin position="24"/>
        <end position="123"/>
    </location>
</feature>
<dbReference type="Pfam" id="PF05838">
    <property type="entry name" value="Glyco_hydro_108"/>
    <property type="match status" value="1"/>
</dbReference>
<dbReference type="GO" id="GO:0016787">
    <property type="term" value="F:hydrolase activity"/>
    <property type="evidence" value="ECO:0007669"/>
    <property type="project" value="UniProtKB-KW"/>
</dbReference>
<gene>
    <name evidence="4" type="ORF">VB798_09485</name>
</gene>
<dbReference type="InterPro" id="IPR023346">
    <property type="entry name" value="Lysozyme-like_dom_sf"/>
</dbReference>
<evidence type="ECO:0000256" key="1">
    <source>
        <dbReference type="SAM" id="SignalP"/>
    </source>
</evidence>
<reference evidence="4 5" key="1">
    <citation type="submission" date="2023-12" db="EMBL/GenBank/DDBJ databases">
        <title>Novel species of the genus Arcicella isolated from rivers.</title>
        <authorList>
            <person name="Lu H."/>
        </authorList>
    </citation>
    <scope>NUCLEOTIDE SEQUENCE [LARGE SCALE GENOMIC DNA]</scope>
    <source>
        <strain evidence="4 5">DC25W</strain>
    </source>
</reference>
<dbReference type="EMBL" id="JAYGIM010000007">
    <property type="protein sequence ID" value="MEA5426803.1"/>
    <property type="molecule type" value="Genomic_DNA"/>
</dbReference>
<evidence type="ECO:0000313" key="4">
    <source>
        <dbReference type="EMBL" id="MEA5426803.1"/>
    </source>
</evidence>
<dbReference type="PROSITE" id="PS00018">
    <property type="entry name" value="EF_HAND_1"/>
    <property type="match status" value="1"/>
</dbReference>
<keyword evidence="5" id="KW-1185">Reference proteome</keyword>
<organism evidence="4 5">
    <name type="scientific">Arcicella lustrica</name>
    <dbReference type="NCBI Taxonomy" id="2984196"/>
    <lineage>
        <taxon>Bacteria</taxon>
        <taxon>Pseudomonadati</taxon>
        <taxon>Bacteroidota</taxon>
        <taxon>Cytophagia</taxon>
        <taxon>Cytophagales</taxon>
        <taxon>Flectobacillaceae</taxon>
        <taxon>Arcicella</taxon>
    </lineage>
</organism>
<feature type="chain" id="PRO_5046630115" evidence="1">
    <location>
        <begin position="18"/>
        <end position="206"/>
    </location>
</feature>
<accession>A0ABU5SHN8</accession>
<dbReference type="Proteomes" id="UP001302222">
    <property type="component" value="Unassembled WGS sequence"/>
</dbReference>
<proteinExistence type="predicted"/>
<comment type="caution">
    <text evidence="4">The sequence shown here is derived from an EMBL/GenBank/DDBJ whole genome shotgun (WGS) entry which is preliminary data.</text>
</comment>
<name>A0ABU5SHN8_9BACT</name>